<proteinExistence type="predicted"/>
<evidence type="ECO:0000313" key="2">
    <source>
        <dbReference type="Proteomes" id="UP000015105"/>
    </source>
</evidence>
<sequence length="50" mass="5472">DGSEGLSFAFRVTDAAISAQNEEVKDGEETQLYPKKGMEQQASYLIKGFS</sequence>
<keyword evidence="2" id="KW-1185">Reference proteome</keyword>
<evidence type="ECO:0000313" key="1">
    <source>
        <dbReference type="EnsemblPlants" id="AET7Gv20690800.26"/>
    </source>
</evidence>
<reference evidence="1" key="3">
    <citation type="journal article" date="2017" name="Nature">
        <title>Genome sequence of the progenitor of the wheat D genome Aegilops tauschii.</title>
        <authorList>
            <person name="Luo M.C."/>
            <person name="Gu Y.Q."/>
            <person name="Puiu D."/>
            <person name="Wang H."/>
            <person name="Twardziok S.O."/>
            <person name="Deal K.R."/>
            <person name="Huo N."/>
            <person name="Zhu T."/>
            <person name="Wang L."/>
            <person name="Wang Y."/>
            <person name="McGuire P.E."/>
            <person name="Liu S."/>
            <person name="Long H."/>
            <person name="Ramasamy R.K."/>
            <person name="Rodriguez J.C."/>
            <person name="Van S.L."/>
            <person name="Yuan L."/>
            <person name="Wang Z."/>
            <person name="Xia Z."/>
            <person name="Xiao L."/>
            <person name="Anderson O.D."/>
            <person name="Ouyang S."/>
            <person name="Liang Y."/>
            <person name="Zimin A.V."/>
            <person name="Pertea G."/>
            <person name="Qi P."/>
            <person name="Bennetzen J.L."/>
            <person name="Dai X."/>
            <person name="Dawson M.W."/>
            <person name="Muller H.G."/>
            <person name="Kugler K."/>
            <person name="Rivarola-Duarte L."/>
            <person name="Spannagl M."/>
            <person name="Mayer K.F.X."/>
            <person name="Lu F.H."/>
            <person name="Bevan M.W."/>
            <person name="Leroy P."/>
            <person name="Li P."/>
            <person name="You F.M."/>
            <person name="Sun Q."/>
            <person name="Liu Z."/>
            <person name="Lyons E."/>
            <person name="Wicker T."/>
            <person name="Salzberg S.L."/>
            <person name="Devos K.M."/>
            <person name="Dvorak J."/>
        </authorList>
    </citation>
    <scope>NUCLEOTIDE SEQUENCE [LARGE SCALE GENOMIC DNA]</scope>
    <source>
        <strain evidence="1">cv. AL8/78</strain>
    </source>
</reference>
<reference evidence="1" key="5">
    <citation type="journal article" date="2021" name="G3 (Bethesda)">
        <title>Aegilops tauschii genome assembly Aet v5.0 features greater sequence contiguity and improved annotation.</title>
        <authorList>
            <person name="Wang L."/>
            <person name="Zhu T."/>
            <person name="Rodriguez J.C."/>
            <person name="Deal K.R."/>
            <person name="Dubcovsky J."/>
            <person name="McGuire P.E."/>
            <person name="Lux T."/>
            <person name="Spannagl M."/>
            <person name="Mayer K.F.X."/>
            <person name="Baldrich P."/>
            <person name="Meyers B.C."/>
            <person name="Huo N."/>
            <person name="Gu Y.Q."/>
            <person name="Zhou H."/>
            <person name="Devos K.M."/>
            <person name="Bennetzen J.L."/>
            <person name="Unver T."/>
            <person name="Budak H."/>
            <person name="Gulick P.J."/>
            <person name="Galiba G."/>
            <person name="Kalapos B."/>
            <person name="Nelson D.R."/>
            <person name="Li P."/>
            <person name="You F.M."/>
            <person name="Luo M.C."/>
            <person name="Dvorak J."/>
        </authorList>
    </citation>
    <scope>NUCLEOTIDE SEQUENCE [LARGE SCALE GENOMIC DNA]</scope>
    <source>
        <strain evidence="1">cv. AL8/78</strain>
    </source>
</reference>
<organism evidence="1 2">
    <name type="scientific">Aegilops tauschii subsp. strangulata</name>
    <name type="common">Goatgrass</name>
    <dbReference type="NCBI Taxonomy" id="200361"/>
    <lineage>
        <taxon>Eukaryota</taxon>
        <taxon>Viridiplantae</taxon>
        <taxon>Streptophyta</taxon>
        <taxon>Embryophyta</taxon>
        <taxon>Tracheophyta</taxon>
        <taxon>Spermatophyta</taxon>
        <taxon>Magnoliopsida</taxon>
        <taxon>Liliopsida</taxon>
        <taxon>Poales</taxon>
        <taxon>Poaceae</taxon>
        <taxon>BOP clade</taxon>
        <taxon>Pooideae</taxon>
        <taxon>Triticodae</taxon>
        <taxon>Triticeae</taxon>
        <taxon>Triticinae</taxon>
        <taxon>Aegilops</taxon>
    </lineage>
</organism>
<dbReference type="Proteomes" id="UP000015105">
    <property type="component" value="Chromosome 7D"/>
</dbReference>
<reference evidence="2" key="1">
    <citation type="journal article" date="2014" name="Science">
        <title>Ancient hybridizations among the ancestral genomes of bread wheat.</title>
        <authorList>
            <consortium name="International Wheat Genome Sequencing Consortium,"/>
            <person name="Marcussen T."/>
            <person name="Sandve S.R."/>
            <person name="Heier L."/>
            <person name="Spannagl M."/>
            <person name="Pfeifer M."/>
            <person name="Jakobsen K.S."/>
            <person name="Wulff B.B."/>
            <person name="Steuernagel B."/>
            <person name="Mayer K.F."/>
            <person name="Olsen O.A."/>
        </authorList>
    </citation>
    <scope>NUCLEOTIDE SEQUENCE [LARGE SCALE GENOMIC DNA]</scope>
    <source>
        <strain evidence="2">cv. AL8/78</strain>
    </source>
</reference>
<name>A0A453RT12_AEGTS</name>
<dbReference type="EnsemblPlants" id="AET7Gv20690800.26">
    <property type="protein sequence ID" value="AET7Gv20690800.26"/>
    <property type="gene ID" value="AET7Gv20690800"/>
</dbReference>
<reference evidence="2" key="2">
    <citation type="journal article" date="2017" name="Nat. Plants">
        <title>The Aegilops tauschii genome reveals multiple impacts of transposons.</title>
        <authorList>
            <person name="Zhao G."/>
            <person name="Zou C."/>
            <person name="Li K."/>
            <person name="Wang K."/>
            <person name="Li T."/>
            <person name="Gao L."/>
            <person name="Zhang X."/>
            <person name="Wang H."/>
            <person name="Yang Z."/>
            <person name="Liu X."/>
            <person name="Jiang W."/>
            <person name="Mao L."/>
            <person name="Kong X."/>
            <person name="Jiao Y."/>
            <person name="Jia J."/>
        </authorList>
    </citation>
    <scope>NUCLEOTIDE SEQUENCE [LARGE SCALE GENOMIC DNA]</scope>
    <source>
        <strain evidence="2">cv. AL8/78</strain>
    </source>
</reference>
<dbReference type="AlphaFoldDB" id="A0A453RT12"/>
<dbReference type="Gramene" id="AET7Gv20690800.26">
    <property type="protein sequence ID" value="AET7Gv20690800.26"/>
    <property type="gene ID" value="AET7Gv20690800"/>
</dbReference>
<reference evidence="1" key="4">
    <citation type="submission" date="2019-03" db="UniProtKB">
        <authorList>
            <consortium name="EnsemblPlants"/>
        </authorList>
    </citation>
    <scope>IDENTIFICATION</scope>
</reference>
<protein>
    <submittedName>
        <fullName evidence="1">Uncharacterized protein</fullName>
    </submittedName>
</protein>
<accession>A0A453RT12</accession>